<feature type="compositionally biased region" description="Low complexity" evidence="1">
    <location>
        <begin position="326"/>
        <end position="343"/>
    </location>
</feature>
<evidence type="ECO:0000313" key="4">
    <source>
        <dbReference type="Proteomes" id="UP001381693"/>
    </source>
</evidence>
<dbReference type="InterPro" id="IPR002557">
    <property type="entry name" value="Chitin-bd_dom"/>
</dbReference>
<feature type="compositionally biased region" description="Low complexity" evidence="1">
    <location>
        <begin position="78"/>
        <end position="88"/>
    </location>
</feature>
<organism evidence="3 4">
    <name type="scientific">Halocaridina rubra</name>
    <name type="common">Hawaiian red shrimp</name>
    <dbReference type="NCBI Taxonomy" id="373956"/>
    <lineage>
        <taxon>Eukaryota</taxon>
        <taxon>Metazoa</taxon>
        <taxon>Ecdysozoa</taxon>
        <taxon>Arthropoda</taxon>
        <taxon>Crustacea</taxon>
        <taxon>Multicrustacea</taxon>
        <taxon>Malacostraca</taxon>
        <taxon>Eumalacostraca</taxon>
        <taxon>Eucarida</taxon>
        <taxon>Decapoda</taxon>
        <taxon>Pleocyemata</taxon>
        <taxon>Caridea</taxon>
        <taxon>Atyoidea</taxon>
        <taxon>Atyidae</taxon>
        <taxon>Halocaridina</taxon>
    </lineage>
</organism>
<dbReference type="GO" id="GO:0008061">
    <property type="term" value="F:chitin binding"/>
    <property type="evidence" value="ECO:0007669"/>
    <property type="project" value="InterPro"/>
</dbReference>
<evidence type="ECO:0000256" key="1">
    <source>
        <dbReference type="SAM" id="MobiDB-lite"/>
    </source>
</evidence>
<dbReference type="AlphaFoldDB" id="A0AAN8WW11"/>
<reference evidence="3 4" key="1">
    <citation type="submission" date="2023-11" db="EMBL/GenBank/DDBJ databases">
        <title>Halocaridina rubra genome assembly.</title>
        <authorList>
            <person name="Smith C."/>
        </authorList>
    </citation>
    <scope>NUCLEOTIDE SEQUENCE [LARGE SCALE GENOMIC DNA]</scope>
    <source>
        <strain evidence="3">EP-1</strain>
        <tissue evidence="3">Whole</tissue>
    </source>
</reference>
<keyword evidence="4" id="KW-1185">Reference proteome</keyword>
<dbReference type="GO" id="GO:0005576">
    <property type="term" value="C:extracellular region"/>
    <property type="evidence" value="ECO:0007669"/>
    <property type="project" value="InterPro"/>
</dbReference>
<evidence type="ECO:0000259" key="2">
    <source>
        <dbReference type="PROSITE" id="PS50940"/>
    </source>
</evidence>
<proteinExistence type="predicted"/>
<dbReference type="InterPro" id="IPR036508">
    <property type="entry name" value="Chitin-bd_dom_sf"/>
</dbReference>
<name>A0AAN8WW11_HALRR</name>
<dbReference type="Proteomes" id="UP001381693">
    <property type="component" value="Unassembled WGS sequence"/>
</dbReference>
<sequence>MPGRHYCLSAGTPPRNPLQSSRRGLGAISLWCVGNLYAAKKVLFVCAPGTVFDDDLNVCVHAIGSKCFEIMEVTSTPSPISPAATSSPVLQPSPGILTSQPGSLPASEIPLTSIPYPKPDPSQPENPLIPSSQTKPTPQLPSAPSSQTVPTPEYPVDSFPHPIQVNNISSVQVPTSDNLTVLVPHPDPKPEDLSTPLPQTAPTKESFASLSTQTTSMQEVTSISLPQTNLPSTPFSHPALTLVISTTTPTNHLVTTSKSPSLSSPHPIPEVDSIGTVTVPTLIPDPPLFPSQSTSSFPQPSPDPITLFPQPSTILPDITHVDPSIPQSIPTSEISSSPYPESIHTSGVPLAPILEVTSVPSQHPFPTPEVPESHSSLTISQTSHQDISTSGTTPVSLPLPAHISGTASVSVPLPITNLPVSSSPKPAPTGTFTQAKCTSYVHDPASAYLCETPGIFPDTSDCQRYFRCRVTNSCNIKGLSFRCQEGYLFDTRYKRCHREDEAVCASSSTHHRSNYPEGLDSMSTSQYWELLKYVLRESLRIRPLTSP</sequence>
<comment type="caution">
    <text evidence="3">The sequence shown here is derived from an EMBL/GenBank/DDBJ whole genome shotgun (WGS) entry which is preliminary data.</text>
</comment>
<dbReference type="EMBL" id="JAXCGZ010017263">
    <property type="protein sequence ID" value="KAK7068399.1"/>
    <property type="molecule type" value="Genomic_DNA"/>
</dbReference>
<gene>
    <name evidence="3" type="ORF">SK128_007707</name>
</gene>
<feature type="compositionally biased region" description="Polar residues" evidence="1">
    <location>
        <begin position="125"/>
        <end position="150"/>
    </location>
</feature>
<protein>
    <recommendedName>
        <fullName evidence="2">Chitin-binding type-2 domain-containing protein</fullName>
    </recommendedName>
</protein>
<feature type="region of interest" description="Disordered" evidence="1">
    <location>
        <begin position="178"/>
        <end position="203"/>
    </location>
</feature>
<accession>A0AAN8WW11</accession>
<feature type="region of interest" description="Disordered" evidence="1">
    <location>
        <begin position="326"/>
        <end position="345"/>
    </location>
</feature>
<dbReference type="SMART" id="SM00494">
    <property type="entry name" value="ChtBD2"/>
    <property type="match status" value="2"/>
</dbReference>
<dbReference type="Pfam" id="PF01607">
    <property type="entry name" value="CBM_14"/>
    <property type="match status" value="1"/>
</dbReference>
<feature type="region of interest" description="Disordered" evidence="1">
    <location>
        <begin position="78"/>
        <end position="162"/>
    </location>
</feature>
<feature type="domain" description="Chitin-binding type-2" evidence="2">
    <location>
        <begin position="447"/>
        <end position="506"/>
    </location>
</feature>
<dbReference type="Gene3D" id="2.170.140.10">
    <property type="entry name" value="Chitin binding domain"/>
    <property type="match status" value="1"/>
</dbReference>
<evidence type="ECO:0000313" key="3">
    <source>
        <dbReference type="EMBL" id="KAK7068399.1"/>
    </source>
</evidence>
<dbReference type="SUPFAM" id="SSF57625">
    <property type="entry name" value="Invertebrate chitin-binding proteins"/>
    <property type="match status" value="1"/>
</dbReference>
<dbReference type="PROSITE" id="PS50940">
    <property type="entry name" value="CHIT_BIND_II"/>
    <property type="match status" value="1"/>
</dbReference>